<dbReference type="PROSITE" id="PS50109">
    <property type="entry name" value="HIS_KIN"/>
    <property type="match status" value="1"/>
</dbReference>
<comment type="subcellular location">
    <subcellularLocation>
        <location evidence="2">Membrane</location>
    </subcellularLocation>
</comment>
<dbReference type="Gene3D" id="3.30.565.10">
    <property type="entry name" value="Histidine kinase-like ATPase, C-terminal domain"/>
    <property type="match status" value="1"/>
</dbReference>
<dbReference type="SUPFAM" id="SSF47384">
    <property type="entry name" value="Homodimeric domain of signal transducing histidine kinase"/>
    <property type="match status" value="1"/>
</dbReference>
<dbReference type="PANTHER" id="PTHR45436">
    <property type="entry name" value="SENSOR HISTIDINE KINASE YKOH"/>
    <property type="match status" value="1"/>
</dbReference>
<keyword evidence="8 11" id="KW-1133">Transmembrane helix</keyword>
<dbReference type="PRINTS" id="PR00344">
    <property type="entry name" value="BCTRLSENSOR"/>
</dbReference>
<feature type="transmembrane region" description="Helical" evidence="11">
    <location>
        <begin position="170"/>
        <end position="191"/>
    </location>
</feature>
<keyword evidence="7" id="KW-0418">Kinase</keyword>
<accession>A0A9J6RHM9</accession>
<evidence type="ECO:0000259" key="12">
    <source>
        <dbReference type="PROSITE" id="PS50109"/>
    </source>
</evidence>
<dbReference type="RefSeq" id="WP_258329988.1">
    <property type="nucleotide sequence ID" value="NZ_JAPTGG010000001.1"/>
</dbReference>
<evidence type="ECO:0000256" key="7">
    <source>
        <dbReference type="ARBA" id="ARBA00022777"/>
    </source>
</evidence>
<evidence type="ECO:0000256" key="6">
    <source>
        <dbReference type="ARBA" id="ARBA00022692"/>
    </source>
</evidence>
<dbReference type="Proteomes" id="UP001069090">
    <property type="component" value="Unassembled WGS sequence"/>
</dbReference>
<dbReference type="EMBL" id="JAPTGG010000001">
    <property type="protein sequence ID" value="MCZ0863841.1"/>
    <property type="molecule type" value="Genomic_DNA"/>
</dbReference>
<dbReference type="GO" id="GO:0000155">
    <property type="term" value="F:phosphorelay sensor kinase activity"/>
    <property type="evidence" value="ECO:0007669"/>
    <property type="project" value="InterPro"/>
</dbReference>
<sequence>MPNSLFGRLIFASVLLLTFFFSFIAYMTVEVFTHNIEQSIKKSLALETHVLLSVAQVDDDTISIPDSLHDPRFNKHESGLYGFISDSAGQAFWGSYSAHSLTLSAELLTANSLGVGKSHFLKSEQYYIYQHAVMWEVVNDDPQLIIFSVLEDRADTNQKIADFRKQIGRWLAVTALLLVLALVLILLWGTLPLRELARRLKLIEKGVATHIEGEYPVELRRLTKNLNQLITTERKQRERYHATLADLAHSLKTPLAVIQAELELDAKNNQTNTTLIQQASRIDDIIKHQLQRAVVSSPNTLSESVPVAASVEKIKGAFEKIYHDKGVQFSSEISSDAVFKGDQRDLMEVLGNVLDNAFKACNNAVMLKAYVESRYLYIEVHDDGKGVAPENRNAILKRGLRADVSGAGQGIGLDVVRDIVGSYQGKVEINDSPLGGAVFILSFKFMA</sequence>
<evidence type="ECO:0000256" key="1">
    <source>
        <dbReference type="ARBA" id="ARBA00000085"/>
    </source>
</evidence>
<evidence type="ECO:0000256" key="2">
    <source>
        <dbReference type="ARBA" id="ARBA00004370"/>
    </source>
</evidence>
<gene>
    <name evidence="14" type="ORF">O0V09_01435</name>
</gene>
<evidence type="ECO:0000256" key="5">
    <source>
        <dbReference type="ARBA" id="ARBA00022679"/>
    </source>
</evidence>
<dbReference type="InterPro" id="IPR050428">
    <property type="entry name" value="TCS_sensor_his_kinase"/>
</dbReference>
<proteinExistence type="predicted"/>
<evidence type="ECO:0000259" key="13">
    <source>
        <dbReference type="PROSITE" id="PS50885"/>
    </source>
</evidence>
<dbReference type="PROSITE" id="PS50885">
    <property type="entry name" value="HAMP"/>
    <property type="match status" value="1"/>
</dbReference>
<evidence type="ECO:0000256" key="11">
    <source>
        <dbReference type="SAM" id="Phobius"/>
    </source>
</evidence>
<keyword evidence="14" id="KW-0547">Nucleotide-binding</keyword>
<keyword evidence="5" id="KW-0808">Transferase</keyword>
<comment type="catalytic activity">
    <reaction evidence="1">
        <text>ATP + protein L-histidine = ADP + protein N-phospho-L-histidine.</text>
        <dbReference type="EC" id="2.7.13.3"/>
    </reaction>
</comment>
<keyword evidence="4" id="KW-0597">Phosphoprotein</keyword>
<keyword evidence="6 11" id="KW-0812">Transmembrane</keyword>
<dbReference type="InterPro" id="IPR036097">
    <property type="entry name" value="HisK_dim/P_sf"/>
</dbReference>
<dbReference type="CDD" id="cd00082">
    <property type="entry name" value="HisKA"/>
    <property type="match status" value="1"/>
</dbReference>
<feature type="domain" description="HAMP" evidence="13">
    <location>
        <begin position="187"/>
        <end position="238"/>
    </location>
</feature>
<organism evidence="14 15">
    <name type="scientific">Dasania phycosphaerae</name>
    <dbReference type="NCBI Taxonomy" id="2950436"/>
    <lineage>
        <taxon>Bacteria</taxon>
        <taxon>Pseudomonadati</taxon>
        <taxon>Pseudomonadota</taxon>
        <taxon>Gammaproteobacteria</taxon>
        <taxon>Cellvibrionales</taxon>
        <taxon>Spongiibacteraceae</taxon>
        <taxon>Dasania</taxon>
    </lineage>
</organism>
<protein>
    <recommendedName>
        <fullName evidence="3">histidine kinase</fullName>
        <ecNumber evidence="3">2.7.13.3</ecNumber>
    </recommendedName>
</protein>
<feature type="domain" description="Histidine kinase" evidence="12">
    <location>
        <begin position="246"/>
        <end position="447"/>
    </location>
</feature>
<evidence type="ECO:0000256" key="9">
    <source>
        <dbReference type="ARBA" id="ARBA00023012"/>
    </source>
</evidence>
<evidence type="ECO:0000313" key="15">
    <source>
        <dbReference type="Proteomes" id="UP001069090"/>
    </source>
</evidence>
<dbReference type="AlphaFoldDB" id="A0A9J6RHM9"/>
<dbReference type="InterPro" id="IPR005467">
    <property type="entry name" value="His_kinase_dom"/>
</dbReference>
<comment type="caution">
    <text evidence="14">The sequence shown here is derived from an EMBL/GenBank/DDBJ whole genome shotgun (WGS) entry which is preliminary data.</text>
</comment>
<evidence type="ECO:0000256" key="8">
    <source>
        <dbReference type="ARBA" id="ARBA00022989"/>
    </source>
</evidence>
<evidence type="ECO:0000256" key="3">
    <source>
        <dbReference type="ARBA" id="ARBA00012438"/>
    </source>
</evidence>
<dbReference type="InterPro" id="IPR003660">
    <property type="entry name" value="HAMP_dom"/>
</dbReference>
<dbReference type="InterPro" id="IPR004358">
    <property type="entry name" value="Sig_transdc_His_kin-like_C"/>
</dbReference>
<evidence type="ECO:0000313" key="14">
    <source>
        <dbReference type="EMBL" id="MCZ0863841.1"/>
    </source>
</evidence>
<name>A0A9J6RHM9_9GAMM</name>
<dbReference type="SMART" id="SM00387">
    <property type="entry name" value="HATPase_c"/>
    <property type="match status" value="1"/>
</dbReference>
<evidence type="ECO:0000256" key="4">
    <source>
        <dbReference type="ARBA" id="ARBA00022553"/>
    </source>
</evidence>
<keyword evidence="15" id="KW-1185">Reference proteome</keyword>
<evidence type="ECO:0000256" key="10">
    <source>
        <dbReference type="ARBA" id="ARBA00023136"/>
    </source>
</evidence>
<reference evidence="14 15" key="1">
    <citation type="submission" date="2022-12" db="EMBL/GenBank/DDBJ databases">
        <title>Dasania phycosphaerae sp. nov., isolated from particulate material of the south coast of Korea.</title>
        <authorList>
            <person name="Jiang Y."/>
        </authorList>
    </citation>
    <scope>NUCLEOTIDE SEQUENCE [LARGE SCALE GENOMIC DNA]</scope>
    <source>
        <strain evidence="14 15">GY-19</strain>
    </source>
</reference>
<dbReference type="InterPro" id="IPR003594">
    <property type="entry name" value="HATPase_dom"/>
</dbReference>
<dbReference type="GO" id="GO:0005886">
    <property type="term" value="C:plasma membrane"/>
    <property type="evidence" value="ECO:0007669"/>
    <property type="project" value="TreeGrafter"/>
</dbReference>
<dbReference type="Gene3D" id="1.10.287.130">
    <property type="match status" value="1"/>
</dbReference>
<keyword evidence="14" id="KW-0067">ATP-binding</keyword>
<dbReference type="SUPFAM" id="SSF55874">
    <property type="entry name" value="ATPase domain of HSP90 chaperone/DNA topoisomerase II/histidine kinase"/>
    <property type="match status" value="1"/>
</dbReference>
<feature type="transmembrane region" description="Helical" evidence="11">
    <location>
        <begin position="6"/>
        <end position="29"/>
    </location>
</feature>
<dbReference type="InterPro" id="IPR036890">
    <property type="entry name" value="HATPase_C_sf"/>
</dbReference>
<keyword evidence="9" id="KW-0902">Two-component regulatory system</keyword>
<dbReference type="EC" id="2.7.13.3" evidence="3"/>
<dbReference type="GO" id="GO:0005524">
    <property type="term" value="F:ATP binding"/>
    <property type="evidence" value="ECO:0007669"/>
    <property type="project" value="UniProtKB-KW"/>
</dbReference>
<dbReference type="PANTHER" id="PTHR45436:SF4">
    <property type="entry name" value="SENSOR PROTEIN PHOQ"/>
    <property type="match status" value="1"/>
</dbReference>
<keyword evidence="10 11" id="KW-0472">Membrane</keyword>
<dbReference type="Pfam" id="PF02518">
    <property type="entry name" value="HATPase_c"/>
    <property type="match status" value="1"/>
</dbReference>
<dbReference type="InterPro" id="IPR003661">
    <property type="entry name" value="HisK_dim/P_dom"/>
</dbReference>